<reference evidence="1 2" key="1">
    <citation type="journal article" date="2024" name="Commun. Biol.">
        <title>Comparative genomic analysis of thermophilic fungi reveals convergent evolutionary adaptations and gene losses.</title>
        <authorList>
            <person name="Steindorff A.S."/>
            <person name="Aguilar-Pontes M.V."/>
            <person name="Robinson A.J."/>
            <person name="Andreopoulos B."/>
            <person name="LaButti K."/>
            <person name="Kuo A."/>
            <person name="Mondo S."/>
            <person name="Riley R."/>
            <person name="Otillar R."/>
            <person name="Haridas S."/>
            <person name="Lipzen A."/>
            <person name="Grimwood J."/>
            <person name="Schmutz J."/>
            <person name="Clum A."/>
            <person name="Reid I.D."/>
            <person name="Moisan M.C."/>
            <person name="Butler G."/>
            <person name="Nguyen T.T.M."/>
            <person name="Dewar K."/>
            <person name="Conant G."/>
            <person name="Drula E."/>
            <person name="Henrissat B."/>
            <person name="Hansel C."/>
            <person name="Singer S."/>
            <person name="Hutchinson M.I."/>
            <person name="de Vries R.P."/>
            <person name="Natvig D.O."/>
            <person name="Powell A.J."/>
            <person name="Tsang A."/>
            <person name="Grigoriev I.V."/>
        </authorList>
    </citation>
    <scope>NUCLEOTIDE SEQUENCE [LARGE SCALE GENOMIC DNA]</scope>
    <source>
        <strain evidence="1 2">CBS 494.80</strain>
    </source>
</reference>
<accession>A0ABR4C844</accession>
<organism evidence="1 2">
    <name type="scientific">Oculimacula yallundae</name>
    <dbReference type="NCBI Taxonomy" id="86028"/>
    <lineage>
        <taxon>Eukaryota</taxon>
        <taxon>Fungi</taxon>
        <taxon>Dikarya</taxon>
        <taxon>Ascomycota</taxon>
        <taxon>Pezizomycotina</taxon>
        <taxon>Leotiomycetes</taxon>
        <taxon>Helotiales</taxon>
        <taxon>Ploettnerulaceae</taxon>
        <taxon>Oculimacula</taxon>
    </lineage>
</organism>
<keyword evidence="2" id="KW-1185">Reference proteome</keyword>
<dbReference type="EMBL" id="JAZHXI010000012">
    <property type="protein sequence ID" value="KAL2065905.1"/>
    <property type="molecule type" value="Genomic_DNA"/>
</dbReference>
<evidence type="ECO:0000313" key="2">
    <source>
        <dbReference type="Proteomes" id="UP001595075"/>
    </source>
</evidence>
<gene>
    <name evidence="1" type="ORF">VTL71DRAFT_3575</name>
</gene>
<sequence length="95" mass="10856">MIIYTAFVAPILHTKPDFLFLNKRDFDTPTRYAAATGLVRSGVCCFVCCYGRFTLISLGRLVYRYWCCGAQVGSWRCGVDTYPYSHLHAIHYNTT</sequence>
<comment type="caution">
    <text evidence="1">The sequence shown here is derived from an EMBL/GenBank/DDBJ whole genome shotgun (WGS) entry which is preliminary data.</text>
</comment>
<proteinExistence type="predicted"/>
<name>A0ABR4C844_9HELO</name>
<protein>
    <submittedName>
        <fullName evidence="1">Uncharacterized protein</fullName>
    </submittedName>
</protein>
<dbReference type="Proteomes" id="UP001595075">
    <property type="component" value="Unassembled WGS sequence"/>
</dbReference>
<evidence type="ECO:0000313" key="1">
    <source>
        <dbReference type="EMBL" id="KAL2065905.1"/>
    </source>
</evidence>